<name>A0A0A8YRC1_ARUDO</name>
<proteinExistence type="predicted"/>
<reference evidence="1" key="2">
    <citation type="journal article" date="2015" name="Data Brief">
        <title>Shoot transcriptome of the giant reed, Arundo donax.</title>
        <authorList>
            <person name="Barrero R.A."/>
            <person name="Guerrero F.D."/>
            <person name="Moolhuijzen P."/>
            <person name="Goolsby J.A."/>
            <person name="Tidwell J."/>
            <person name="Bellgard S.E."/>
            <person name="Bellgard M.I."/>
        </authorList>
    </citation>
    <scope>NUCLEOTIDE SEQUENCE</scope>
    <source>
        <tissue evidence="1">Shoot tissue taken approximately 20 cm above the soil surface</tissue>
    </source>
</reference>
<sequence length="44" mass="5303">MRNEMSCILKYESGQSFKSLFACILTRHHWMEAEQKIEKCTEQH</sequence>
<dbReference type="EMBL" id="GBRH01270480">
    <property type="protein sequence ID" value="JAD27415.1"/>
    <property type="molecule type" value="Transcribed_RNA"/>
</dbReference>
<organism evidence="1">
    <name type="scientific">Arundo donax</name>
    <name type="common">Giant reed</name>
    <name type="synonym">Donax arundinaceus</name>
    <dbReference type="NCBI Taxonomy" id="35708"/>
    <lineage>
        <taxon>Eukaryota</taxon>
        <taxon>Viridiplantae</taxon>
        <taxon>Streptophyta</taxon>
        <taxon>Embryophyta</taxon>
        <taxon>Tracheophyta</taxon>
        <taxon>Spermatophyta</taxon>
        <taxon>Magnoliopsida</taxon>
        <taxon>Liliopsida</taxon>
        <taxon>Poales</taxon>
        <taxon>Poaceae</taxon>
        <taxon>PACMAD clade</taxon>
        <taxon>Arundinoideae</taxon>
        <taxon>Arundineae</taxon>
        <taxon>Arundo</taxon>
    </lineage>
</organism>
<accession>A0A0A8YRC1</accession>
<evidence type="ECO:0000313" key="1">
    <source>
        <dbReference type="EMBL" id="JAD27415.1"/>
    </source>
</evidence>
<reference evidence="1" key="1">
    <citation type="submission" date="2014-09" db="EMBL/GenBank/DDBJ databases">
        <authorList>
            <person name="Magalhaes I.L.F."/>
            <person name="Oliveira U."/>
            <person name="Santos F.R."/>
            <person name="Vidigal T.H.D.A."/>
            <person name="Brescovit A.D."/>
            <person name="Santos A.J."/>
        </authorList>
    </citation>
    <scope>NUCLEOTIDE SEQUENCE</scope>
    <source>
        <tissue evidence="1">Shoot tissue taken approximately 20 cm above the soil surface</tissue>
    </source>
</reference>
<protein>
    <submittedName>
        <fullName evidence="1">Uncharacterized protein</fullName>
    </submittedName>
</protein>
<dbReference type="AlphaFoldDB" id="A0A0A8YRC1"/>